<reference evidence="1 2" key="1">
    <citation type="submission" date="2008-03" db="EMBL/GenBank/DDBJ databases">
        <title>Sequencing of the draft genome and assembly of Burkholderia ambifaria IOP40-10.</title>
        <authorList>
            <consortium name="US DOE Joint Genome Institute (JGI-PGF)"/>
            <person name="Copeland A."/>
            <person name="Lucas S."/>
            <person name="Lapidus A."/>
            <person name="Glavina del Rio T."/>
            <person name="Dalin E."/>
            <person name="Tice H."/>
            <person name="Bruce D."/>
            <person name="Goodwin L."/>
            <person name="Pitluck S."/>
            <person name="Larimer F."/>
            <person name="Land M.L."/>
            <person name="Hauser L."/>
            <person name="Tiedje J."/>
            <person name="Richardson P."/>
        </authorList>
    </citation>
    <scope>NUCLEOTIDE SEQUENCE [LARGE SCALE GENOMIC DNA]</scope>
    <source>
        <strain evidence="1 2">IOP40-10</strain>
    </source>
</reference>
<accession>B1FHW8</accession>
<dbReference type="RefSeq" id="WP_006752804.1">
    <property type="nucleotide sequence ID" value="NZ_ABLC01000096.1"/>
</dbReference>
<dbReference type="Proteomes" id="UP000005463">
    <property type="component" value="Unassembled WGS sequence"/>
</dbReference>
<organism evidence="1 2">
    <name type="scientific">Burkholderia ambifaria IOP40-10</name>
    <dbReference type="NCBI Taxonomy" id="396596"/>
    <lineage>
        <taxon>Bacteria</taxon>
        <taxon>Pseudomonadati</taxon>
        <taxon>Pseudomonadota</taxon>
        <taxon>Betaproteobacteria</taxon>
        <taxon>Burkholderiales</taxon>
        <taxon>Burkholderiaceae</taxon>
        <taxon>Burkholderia</taxon>
        <taxon>Burkholderia cepacia complex</taxon>
    </lineage>
</organism>
<dbReference type="PATRIC" id="fig|396596.7.peg.3949"/>
<dbReference type="EMBL" id="ABLC01000096">
    <property type="protein sequence ID" value="EDT02839.1"/>
    <property type="molecule type" value="Genomic_DNA"/>
</dbReference>
<gene>
    <name evidence="1" type="ORF">BamIOP4010DRAFT_3628</name>
</gene>
<protein>
    <submittedName>
        <fullName evidence="1">Uncharacterized protein</fullName>
    </submittedName>
</protein>
<dbReference type="AlphaFoldDB" id="B1FHW8"/>
<sequence length="249" mass="27437">MNPTRMDSVRRLDAWCTRDAGYSHPDVTHSEIRSQILEAACRAQQLGRQGQIGRLEFLAGGVFWGRLYLRDDLTRVANRIGDSGLSSENRNRLIKVAGYKVRQAQAEVTASLGLALEVARARVMRGAPCGSTALEHGLTCSSEERVANPRKAFRFDRARNWIQKYAVRGVAGGRVERGESCSIVAAEHEIDLPEALAELESRAIRSVAQAMVDRGDTFRKIVNALGIRLVGSKASLQDMIDERAMDQSG</sequence>
<proteinExistence type="predicted"/>
<evidence type="ECO:0000313" key="1">
    <source>
        <dbReference type="EMBL" id="EDT02839.1"/>
    </source>
</evidence>
<evidence type="ECO:0000313" key="2">
    <source>
        <dbReference type="Proteomes" id="UP000005463"/>
    </source>
</evidence>
<comment type="caution">
    <text evidence="1">The sequence shown here is derived from an EMBL/GenBank/DDBJ whole genome shotgun (WGS) entry which is preliminary data.</text>
</comment>
<name>B1FHW8_9BURK</name>